<keyword evidence="4" id="KW-0235">DNA replication</keyword>
<dbReference type="PANTHER" id="PTHR34388:SF1">
    <property type="entry name" value="DNA POLYMERASE III SUBUNIT DELTA"/>
    <property type="match status" value="1"/>
</dbReference>
<evidence type="ECO:0000256" key="4">
    <source>
        <dbReference type="ARBA" id="ARBA00022705"/>
    </source>
</evidence>
<evidence type="ECO:0000256" key="5">
    <source>
        <dbReference type="ARBA" id="ARBA00022932"/>
    </source>
</evidence>
<reference evidence="10" key="1">
    <citation type="submission" date="2016-10" db="EMBL/GenBank/DDBJ databases">
        <authorList>
            <person name="Varghese N."/>
            <person name="Submissions S."/>
        </authorList>
    </citation>
    <scope>NUCLEOTIDE SEQUENCE [LARGE SCALE GENOMIC DNA]</scope>
    <source>
        <strain evidence="10">KPR-1</strain>
    </source>
</reference>
<evidence type="ECO:0000259" key="8">
    <source>
        <dbReference type="Pfam" id="PF21694"/>
    </source>
</evidence>
<accession>A0A1H3W2R9</accession>
<evidence type="ECO:0000256" key="1">
    <source>
        <dbReference type="ARBA" id="ARBA00012417"/>
    </source>
</evidence>
<dbReference type="Gene3D" id="1.20.272.10">
    <property type="match status" value="1"/>
</dbReference>
<comment type="similarity">
    <text evidence="6">Belongs to the DNA polymerase HolA subunit family.</text>
</comment>
<name>A0A1H3W2R9_9ACTO</name>
<dbReference type="SUPFAM" id="SSF48019">
    <property type="entry name" value="post-AAA+ oligomerization domain-like"/>
    <property type="match status" value="1"/>
</dbReference>
<dbReference type="InterPro" id="IPR005790">
    <property type="entry name" value="DNA_polIII_delta"/>
</dbReference>
<dbReference type="InterPro" id="IPR008921">
    <property type="entry name" value="DNA_pol3_clamp-load_cplx_C"/>
</dbReference>
<dbReference type="GO" id="GO:0006261">
    <property type="term" value="P:DNA-templated DNA replication"/>
    <property type="evidence" value="ECO:0007669"/>
    <property type="project" value="TreeGrafter"/>
</dbReference>
<dbReference type="GO" id="GO:0003677">
    <property type="term" value="F:DNA binding"/>
    <property type="evidence" value="ECO:0007669"/>
    <property type="project" value="InterPro"/>
</dbReference>
<protein>
    <recommendedName>
        <fullName evidence="1">DNA-directed DNA polymerase</fullName>
        <ecNumber evidence="1">2.7.7.7</ecNumber>
    </recommendedName>
</protein>
<keyword evidence="10" id="KW-1185">Reference proteome</keyword>
<comment type="catalytic activity">
    <reaction evidence="7">
        <text>DNA(n) + a 2'-deoxyribonucleoside 5'-triphosphate = DNA(n+1) + diphosphate</text>
        <dbReference type="Rhea" id="RHEA:22508"/>
        <dbReference type="Rhea" id="RHEA-COMP:17339"/>
        <dbReference type="Rhea" id="RHEA-COMP:17340"/>
        <dbReference type="ChEBI" id="CHEBI:33019"/>
        <dbReference type="ChEBI" id="CHEBI:61560"/>
        <dbReference type="ChEBI" id="CHEBI:173112"/>
        <dbReference type="EC" id="2.7.7.7"/>
    </reaction>
</comment>
<dbReference type="Proteomes" id="UP000199288">
    <property type="component" value="Unassembled WGS sequence"/>
</dbReference>
<dbReference type="EC" id="2.7.7.7" evidence="1"/>
<keyword evidence="3" id="KW-0548">Nucleotidyltransferase</keyword>
<keyword evidence="2" id="KW-0808">Transferase</keyword>
<dbReference type="InterPro" id="IPR027417">
    <property type="entry name" value="P-loop_NTPase"/>
</dbReference>
<proteinExistence type="inferred from homology"/>
<gene>
    <name evidence="9" type="ORF">SAMN02910418_00258</name>
</gene>
<organism evidence="9 10">
    <name type="scientific">Bowdeniella nasicola</name>
    <dbReference type="NCBI Taxonomy" id="208480"/>
    <lineage>
        <taxon>Bacteria</taxon>
        <taxon>Bacillati</taxon>
        <taxon>Actinomycetota</taxon>
        <taxon>Actinomycetes</taxon>
        <taxon>Actinomycetales</taxon>
        <taxon>Actinomycetaceae</taxon>
        <taxon>Bowdeniella</taxon>
    </lineage>
</organism>
<dbReference type="GO" id="GO:0009360">
    <property type="term" value="C:DNA polymerase III complex"/>
    <property type="evidence" value="ECO:0007669"/>
    <property type="project" value="TreeGrafter"/>
</dbReference>
<feature type="domain" description="DNA polymerase III delta subunit-like C-terminal" evidence="8">
    <location>
        <begin position="194"/>
        <end position="307"/>
    </location>
</feature>
<evidence type="ECO:0000313" key="9">
    <source>
        <dbReference type="EMBL" id="SDZ81280.1"/>
    </source>
</evidence>
<evidence type="ECO:0000313" key="10">
    <source>
        <dbReference type="Proteomes" id="UP000199288"/>
    </source>
</evidence>
<evidence type="ECO:0000256" key="7">
    <source>
        <dbReference type="ARBA" id="ARBA00049244"/>
    </source>
</evidence>
<dbReference type="SUPFAM" id="SSF52540">
    <property type="entry name" value="P-loop containing nucleoside triphosphate hydrolases"/>
    <property type="match status" value="1"/>
</dbReference>
<keyword evidence="5" id="KW-0239">DNA-directed DNA polymerase</keyword>
<dbReference type="GO" id="GO:0003887">
    <property type="term" value="F:DNA-directed DNA polymerase activity"/>
    <property type="evidence" value="ECO:0007669"/>
    <property type="project" value="UniProtKB-KW"/>
</dbReference>
<dbReference type="NCBIfam" id="TIGR01128">
    <property type="entry name" value="holA"/>
    <property type="match status" value="1"/>
</dbReference>
<dbReference type="InterPro" id="IPR048466">
    <property type="entry name" value="DNA_pol3_delta-like_C"/>
</dbReference>
<dbReference type="EMBL" id="FNQV01000002">
    <property type="protein sequence ID" value="SDZ81280.1"/>
    <property type="molecule type" value="Genomic_DNA"/>
</dbReference>
<evidence type="ECO:0000256" key="6">
    <source>
        <dbReference type="ARBA" id="ARBA00034754"/>
    </source>
</evidence>
<dbReference type="PANTHER" id="PTHR34388">
    <property type="entry name" value="DNA POLYMERASE III SUBUNIT DELTA"/>
    <property type="match status" value="1"/>
</dbReference>
<sequence>MELAPIVLIKGPEAVLADRARTRLMRQARDIDPDTEITHVDAAAYAPAQLGVLTSPSLFGERRLIMVDNANQMNDAFLTEMLDYLEHVEEDCWVIVHHGGGQRGKKLLDALATAGPVVACEEIKTDGDKAAFIAQDFRRARRRIDREAVTALVEAVGSDVAELAAASAQLIADTSGTVTTDVVKRYYGNRVEASGFAVADAALAGDIPKALALSRHAIDTGTSPVPLVAALAMKLRSLAKVGGMQARGLNARDVGLAPWQIDRARRELRGWRPEGLGAAIIAVAQADEDVKGGGKDPVYAVEKAILAIGAARG</sequence>
<evidence type="ECO:0000256" key="2">
    <source>
        <dbReference type="ARBA" id="ARBA00022679"/>
    </source>
</evidence>
<dbReference type="Pfam" id="PF21694">
    <property type="entry name" value="DNA_pol3_delta_C"/>
    <property type="match status" value="1"/>
</dbReference>
<dbReference type="AlphaFoldDB" id="A0A1H3W2R9"/>
<dbReference type="Gene3D" id="3.40.50.300">
    <property type="entry name" value="P-loop containing nucleotide triphosphate hydrolases"/>
    <property type="match status" value="1"/>
</dbReference>
<evidence type="ECO:0000256" key="3">
    <source>
        <dbReference type="ARBA" id="ARBA00022695"/>
    </source>
</evidence>